<evidence type="ECO:0000256" key="2">
    <source>
        <dbReference type="ARBA" id="ARBA00022692"/>
    </source>
</evidence>
<dbReference type="Pfam" id="PF06160">
    <property type="entry name" value="EzrA"/>
    <property type="match status" value="1"/>
</dbReference>
<dbReference type="OrthoDB" id="1654473at2"/>
<protein>
    <recommendedName>
        <fullName evidence="8">Septation ring formation regulator EzrA</fullName>
    </recommendedName>
</protein>
<evidence type="ECO:0000256" key="8">
    <source>
        <dbReference type="HAMAP-Rule" id="MF_00728"/>
    </source>
</evidence>
<evidence type="ECO:0000256" key="5">
    <source>
        <dbReference type="ARBA" id="ARBA00023136"/>
    </source>
</evidence>
<keyword evidence="2 8" id="KW-0812">Transmembrane</keyword>
<dbReference type="EMBL" id="WNHB01000017">
    <property type="protein sequence ID" value="MTT32517.1"/>
    <property type="molecule type" value="Genomic_DNA"/>
</dbReference>
<dbReference type="Proteomes" id="UP000440978">
    <property type="component" value="Unassembled WGS sequence"/>
</dbReference>
<keyword evidence="11" id="KW-1185">Reference proteome</keyword>
<evidence type="ECO:0000256" key="3">
    <source>
        <dbReference type="ARBA" id="ARBA00022989"/>
    </source>
</evidence>
<feature type="coiled-coil region" evidence="8">
    <location>
        <begin position="105"/>
        <end position="139"/>
    </location>
</feature>
<dbReference type="InterPro" id="IPR010379">
    <property type="entry name" value="EzrA"/>
</dbReference>
<keyword evidence="8" id="KW-1003">Cell membrane</keyword>
<evidence type="ECO:0000256" key="6">
    <source>
        <dbReference type="ARBA" id="ARBA00023210"/>
    </source>
</evidence>
<comment type="similarity">
    <text evidence="8">Belongs to the EzrA family.</text>
</comment>
<keyword evidence="1 8" id="KW-0132">Cell division</keyword>
<name>A0A6N8CTG6_9BACI</name>
<dbReference type="GO" id="GO:0000921">
    <property type="term" value="P:septin ring assembly"/>
    <property type="evidence" value="ECO:0007669"/>
    <property type="project" value="InterPro"/>
</dbReference>
<feature type="topological domain" description="Extracellular" evidence="8">
    <location>
        <begin position="1"/>
        <end position="9"/>
    </location>
</feature>
<keyword evidence="4 8" id="KW-0175">Coiled coil</keyword>
<dbReference type="HAMAP" id="MF_00728">
    <property type="entry name" value="EzrA"/>
    <property type="match status" value="1"/>
</dbReference>
<dbReference type="GO" id="GO:0005940">
    <property type="term" value="C:septin ring"/>
    <property type="evidence" value="ECO:0007669"/>
    <property type="project" value="InterPro"/>
</dbReference>
<evidence type="ECO:0000256" key="1">
    <source>
        <dbReference type="ARBA" id="ARBA00022618"/>
    </source>
</evidence>
<keyword evidence="7 8" id="KW-0131">Cell cycle</keyword>
<evidence type="ECO:0000313" key="10">
    <source>
        <dbReference type="EMBL" id="MTT32517.1"/>
    </source>
</evidence>
<feature type="coiled-coil region" evidence="8">
    <location>
        <begin position="165"/>
        <end position="192"/>
    </location>
</feature>
<sequence length="569" mass="67118">MGELPMFYYVVLSFIIVVVFVVIFSTCMRKKTYNKIDRYEAWKMDIMNRPVTEEISKVKELKMIGEAEKNFEKWRADWDEIVTTELPLIEESLFDAEGYVDHYRFKKAEKTLDSLEHHLNKIENRIRDMLSDLNKVVESEHANRKDILIVKDMFLKGKKELITKRSQYRGAVNLLEEKLKAVDKELQGYEAETDNGNYIKARDILLSAKASMEKLNEQFEKIPFLYNEIHHTIPDLMQDLRMGFEEMTSQGYVLSHLQLNVQLEEIKHQLNILDQAVDKMELKPVEESINIMHEQLEHLFDQMETEVMSRKKLLEVAPTIERDLTIVGENVKSLAEETETIQTNYHIDEEDLRMKHEIDDIFNKLDMEYQEVNKDLQEQKEAFSILLEKLESMRSDIEVVQGSAKEFKDKIKTLRKDELIAKETMQKLKRTIFDCRRMVQKSNLPGVPEYYVTLLEDSEEHLADVNHELDQSPLNMVAVQRSLDDAVEKVNEFYKKTQEMIDNAALSEELIQYGNRYRSDSHEINEELKHAEDLFRSYNYQEAVEVAAKAIEKKEPKILKRMELYSKEN</sequence>
<evidence type="ECO:0000256" key="4">
    <source>
        <dbReference type="ARBA" id="ARBA00023054"/>
    </source>
</evidence>
<accession>A0A6N8CTG6</accession>
<dbReference type="AlphaFoldDB" id="A0A6N8CTG6"/>
<evidence type="ECO:0000256" key="9">
    <source>
        <dbReference type="SAM" id="Phobius"/>
    </source>
</evidence>
<dbReference type="NCBIfam" id="NF003413">
    <property type="entry name" value="PRK04778.1-7"/>
    <property type="match status" value="1"/>
</dbReference>
<reference evidence="10 11" key="1">
    <citation type="submission" date="2019-11" db="EMBL/GenBank/DDBJ databases">
        <title>Terrilactibacillus tamarindus sp. nov. BCM23-1 isolated from bark of Tamarindus indica.</title>
        <authorList>
            <person name="Kingkaew E."/>
            <person name="Tanasupawat S."/>
        </authorList>
    </citation>
    <scope>NUCLEOTIDE SEQUENCE [LARGE SCALE GENOMIC DNA]</scope>
    <source>
        <strain evidence="10 11">BCM23-1</strain>
    </source>
</reference>
<keyword evidence="3 8" id="KW-1133">Transmembrane helix</keyword>
<keyword evidence="6 8" id="KW-0717">Septation</keyword>
<feature type="coiled-coil region" evidence="8">
    <location>
        <begin position="362"/>
        <end position="396"/>
    </location>
</feature>
<proteinExistence type="inferred from homology"/>
<gene>
    <name evidence="8 10" type="primary">ezrA</name>
    <name evidence="10" type="ORF">GMB86_10915</name>
</gene>
<organism evidence="10 11">
    <name type="scientific">Terrilactibacillus tamarindi</name>
    <dbReference type="NCBI Taxonomy" id="2599694"/>
    <lineage>
        <taxon>Bacteria</taxon>
        <taxon>Bacillati</taxon>
        <taxon>Bacillota</taxon>
        <taxon>Bacilli</taxon>
        <taxon>Bacillales</taxon>
        <taxon>Bacillaceae</taxon>
        <taxon>Terrilactibacillus</taxon>
    </lineage>
</organism>
<dbReference type="GO" id="GO:0000917">
    <property type="term" value="P:division septum assembly"/>
    <property type="evidence" value="ECO:0007669"/>
    <property type="project" value="UniProtKB-KW"/>
</dbReference>
<feature type="transmembrane region" description="Helical" evidence="9">
    <location>
        <begin position="6"/>
        <end position="28"/>
    </location>
</feature>
<feature type="topological domain" description="Cytoplasmic" evidence="8">
    <location>
        <begin position="29"/>
        <end position="569"/>
    </location>
</feature>
<keyword evidence="5 8" id="KW-0472">Membrane</keyword>
<comment type="subcellular location">
    <subcellularLocation>
        <location evidence="8">Cell membrane</location>
        <topology evidence="8">Single-pass membrane protein</topology>
    </subcellularLocation>
    <text evidence="8">Colocalized with FtsZ to the nascent septal site.</text>
</comment>
<evidence type="ECO:0000313" key="11">
    <source>
        <dbReference type="Proteomes" id="UP000440978"/>
    </source>
</evidence>
<comment type="caution">
    <text evidence="10">The sequence shown here is derived from an EMBL/GenBank/DDBJ whole genome shotgun (WGS) entry which is preliminary data.</text>
</comment>
<dbReference type="GO" id="GO:0005886">
    <property type="term" value="C:plasma membrane"/>
    <property type="evidence" value="ECO:0007669"/>
    <property type="project" value="UniProtKB-SubCell"/>
</dbReference>
<comment type="function">
    <text evidence="8">Negative regulator of FtsZ ring formation; modulates the frequency and position of FtsZ ring formation. Inhibits FtsZ ring formation at polar sites. Interacts either with FtsZ or with one of its binding partners to promote depolymerization.</text>
</comment>
<evidence type="ECO:0000256" key="7">
    <source>
        <dbReference type="ARBA" id="ARBA00023306"/>
    </source>
</evidence>